<dbReference type="Proteomes" id="UP000316008">
    <property type="component" value="Unassembled WGS sequence"/>
</dbReference>
<dbReference type="RefSeq" id="WP_144331565.1">
    <property type="nucleotide sequence ID" value="NZ_VLPL01000001.1"/>
</dbReference>
<dbReference type="GO" id="GO:0003676">
    <property type="term" value="F:nucleic acid binding"/>
    <property type="evidence" value="ECO:0007669"/>
    <property type="project" value="InterPro"/>
</dbReference>
<comment type="caution">
    <text evidence="4">The sequence shown here is derived from an EMBL/GenBank/DDBJ whole genome shotgun (WGS) entry which is preliminary data.</text>
</comment>
<proteinExistence type="predicted"/>
<dbReference type="CDD" id="cd02440">
    <property type="entry name" value="AdoMet_MTases"/>
    <property type="match status" value="1"/>
</dbReference>
<evidence type="ECO:0000259" key="3">
    <source>
        <dbReference type="Pfam" id="PF05175"/>
    </source>
</evidence>
<dbReference type="InterPro" id="IPR007848">
    <property type="entry name" value="Small_mtfrase_dom"/>
</dbReference>
<dbReference type="PROSITE" id="PS00092">
    <property type="entry name" value="N6_MTASE"/>
    <property type="match status" value="1"/>
</dbReference>
<dbReference type="GO" id="GO:0008757">
    <property type="term" value="F:S-adenosylmethionine-dependent methyltransferase activity"/>
    <property type="evidence" value="ECO:0007669"/>
    <property type="project" value="UniProtKB-ARBA"/>
</dbReference>
<dbReference type="GO" id="GO:0008170">
    <property type="term" value="F:N-methyltransferase activity"/>
    <property type="evidence" value="ECO:0007669"/>
    <property type="project" value="UniProtKB-ARBA"/>
</dbReference>
<dbReference type="InterPro" id="IPR029063">
    <property type="entry name" value="SAM-dependent_MTases_sf"/>
</dbReference>
<protein>
    <submittedName>
        <fullName evidence="4">Methyltransferase</fullName>
    </submittedName>
</protein>
<dbReference type="SUPFAM" id="SSF53335">
    <property type="entry name" value="S-adenosyl-L-methionine-dependent methyltransferases"/>
    <property type="match status" value="1"/>
</dbReference>
<reference evidence="4 5" key="1">
    <citation type="submission" date="2019-07" db="EMBL/GenBank/DDBJ databases">
        <authorList>
            <person name="Huq M.A."/>
        </authorList>
    </citation>
    <scope>NUCLEOTIDE SEQUENCE [LARGE SCALE GENOMIC DNA]</scope>
    <source>
        <strain evidence="4 5">MAH-3</strain>
    </source>
</reference>
<dbReference type="Gene3D" id="3.40.50.150">
    <property type="entry name" value="Vaccinia Virus protein VP39"/>
    <property type="match status" value="1"/>
</dbReference>
<organism evidence="4 5">
    <name type="scientific">Fluviicola chungangensis</name>
    <dbReference type="NCBI Taxonomy" id="2597671"/>
    <lineage>
        <taxon>Bacteria</taxon>
        <taxon>Pseudomonadati</taxon>
        <taxon>Bacteroidota</taxon>
        <taxon>Flavobacteriia</taxon>
        <taxon>Flavobacteriales</taxon>
        <taxon>Crocinitomicaceae</taxon>
        <taxon>Fluviicola</taxon>
    </lineage>
</organism>
<keyword evidence="5" id="KW-1185">Reference proteome</keyword>
<keyword evidence="2" id="KW-0949">S-adenosyl-L-methionine</keyword>
<dbReference type="AlphaFoldDB" id="A0A556N7C8"/>
<dbReference type="OrthoDB" id="267914at2"/>
<evidence type="ECO:0000313" key="5">
    <source>
        <dbReference type="Proteomes" id="UP000316008"/>
    </source>
</evidence>
<dbReference type="InterPro" id="IPR002052">
    <property type="entry name" value="DNA_methylase_N6_adenine_CS"/>
</dbReference>
<sequence>MGRLIKHTRDLTVNRPEPITENIPVLEYSKNIDPKYAVEALMEGNYVLIADQFSSGISVLEALKKRLSKKTITDSFQSQRTYRETFRKATQLLLIEISDHQLHVRKAPEIGWIKILYPELTDFFLPFTDVQGLNSSWQWYKKGIRIPGLNQMLHPFYGTYFPTRFEHIELFVSYLKNYSGKKDRAFDVGIGSGILSKLFHQFDFKEVHASDINPNALIGILRESKHEEHQPISLYFGDLFAESGIQSDVIAFNPPWIPLPKEVSGIDLAIYYDQELFPRFFKEASKHLKPDGQVVILFSNLAGLMDPGFIHPVEQELEQNRFVLIEKTTKKVAPASGKTTRKINWRQKEFVECWILKLNERR</sequence>
<evidence type="ECO:0000256" key="2">
    <source>
        <dbReference type="ARBA" id="ARBA00022691"/>
    </source>
</evidence>
<accession>A0A556N7C8</accession>
<evidence type="ECO:0000256" key="1">
    <source>
        <dbReference type="ARBA" id="ARBA00022603"/>
    </source>
</evidence>
<name>A0A556N7C8_9FLAO</name>
<evidence type="ECO:0000313" key="4">
    <source>
        <dbReference type="EMBL" id="TSJ48030.1"/>
    </source>
</evidence>
<gene>
    <name evidence="4" type="ORF">FO442_02550</name>
</gene>
<feature type="domain" description="Methyltransferase small" evidence="3">
    <location>
        <begin position="169"/>
        <end position="300"/>
    </location>
</feature>
<dbReference type="EMBL" id="VLPL01000001">
    <property type="protein sequence ID" value="TSJ48030.1"/>
    <property type="molecule type" value="Genomic_DNA"/>
</dbReference>
<keyword evidence="1 4" id="KW-0489">Methyltransferase</keyword>
<dbReference type="GO" id="GO:0032259">
    <property type="term" value="P:methylation"/>
    <property type="evidence" value="ECO:0007669"/>
    <property type="project" value="UniProtKB-KW"/>
</dbReference>
<keyword evidence="4" id="KW-0808">Transferase</keyword>
<dbReference type="Pfam" id="PF05175">
    <property type="entry name" value="MTS"/>
    <property type="match status" value="1"/>
</dbReference>